<dbReference type="AlphaFoldDB" id="A0A165I5Q7"/>
<reference evidence="1 2" key="1">
    <citation type="journal article" date="2016" name="Mol. Biol. Evol.">
        <title>Comparative Genomics of Early-Diverging Mushroom-Forming Fungi Provides Insights into the Origins of Lignocellulose Decay Capabilities.</title>
        <authorList>
            <person name="Nagy L.G."/>
            <person name="Riley R."/>
            <person name="Tritt A."/>
            <person name="Adam C."/>
            <person name="Daum C."/>
            <person name="Floudas D."/>
            <person name="Sun H."/>
            <person name="Yadav J.S."/>
            <person name="Pangilinan J."/>
            <person name="Larsson K.H."/>
            <person name="Matsuura K."/>
            <person name="Barry K."/>
            <person name="Labutti K."/>
            <person name="Kuo R."/>
            <person name="Ohm R.A."/>
            <person name="Bhattacharya S.S."/>
            <person name="Shirouzu T."/>
            <person name="Yoshinaga Y."/>
            <person name="Martin F.M."/>
            <person name="Grigoriev I.V."/>
            <person name="Hibbett D.S."/>
        </authorList>
    </citation>
    <scope>NUCLEOTIDE SEQUENCE [LARGE SCALE GENOMIC DNA]</scope>
    <source>
        <strain evidence="1 2">HHB12029</strain>
    </source>
</reference>
<dbReference type="EMBL" id="KV425999">
    <property type="protein sequence ID" value="KZV92936.1"/>
    <property type="molecule type" value="Genomic_DNA"/>
</dbReference>
<organism evidence="1 2">
    <name type="scientific">Exidia glandulosa HHB12029</name>
    <dbReference type="NCBI Taxonomy" id="1314781"/>
    <lineage>
        <taxon>Eukaryota</taxon>
        <taxon>Fungi</taxon>
        <taxon>Dikarya</taxon>
        <taxon>Basidiomycota</taxon>
        <taxon>Agaricomycotina</taxon>
        <taxon>Agaricomycetes</taxon>
        <taxon>Auriculariales</taxon>
        <taxon>Exidiaceae</taxon>
        <taxon>Exidia</taxon>
    </lineage>
</organism>
<dbReference type="InParanoid" id="A0A165I5Q7"/>
<keyword evidence="2" id="KW-1185">Reference proteome</keyword>
<sequence>MGPISGSQRGWTSKHEWGPGWPGPRSSCSYCPPPFRRSTLARPGYCATRKVGRRSLLLIVVHCSGFQFHWLVRNRVSCRAVSCCARNIMEAVHCTSKHIVSNTHYKVCIYCTVYGTVNAGPRSCLNTHAMLTEATTKPAAFNSA</sequence>
<evidence type="ECO:0000313" key="1">
    <source>
        <dbReference type="EMBL" id="KZV92936.1"/>
    </source>
</evidence>
<dbReference type="Proteomes" id="UP000077266">
    <property type="component" value="Unassembled WGS sequence"/>
</dbReference>
<name>A0A165I5Q7_EXIGL</name>
<evidence type="ECO:0000313" key="2">
    <source>
        <dbReference type="Proteomes" id="UP000077266"/>
    </source>
</evidence>
<protein>
    <submittedName>
        <fullName evidence="1">Uncharacterized protein</fullName>
    </submittedName>
</protein>
<accession>A0A165I5Q7</accession>
<proteinExistence type="predicted"/>
<gene>
    <name evidence="1" type="ORF">EXIGLDRAFT_59515</name>
</gene>